<keyword evidence="2" id="KW-1185">Reference proteome</keyword>
<sequence>MVIETVENQLNEDFFINKMPDLLTKFCISLDITCTAENSI</sequence>
<evidence type="ECO:0000313" key="1">
    <source>
        <dbReference type="EMBL" id="SKB34047.1"/>
    </source>
</evidence>
<name>A0A1T5AH18_9FLAO</name>
<protein>
    <submittedName>
        <fullName evidence="1">Uncharacterized protein</fullName>
    </submittedName>
</protein>
<dbReference type="STRING" id="241145.SAMN05660776_0548"/>
<organism evidence="1 2">
    <name type="scientific">Salegentibacter holothuriorum</name>
    <dbReference type="NCBI Taxonomy" id="241145"/>
    <lineage>
        <taxon>Bacteria</taxon>
        <taxon>Pseudomonadati</taxon>
        <taxon>Bacteroidota</taxon>
        <taxon>Flavobacteriia</taxon>
        <taxon>Flavobacteriales</taxon>
        <taxon>Flavobacteriaceae</taxon>
        <taxon>Salegentibacter</taxon>
    </lineage>
</organism>
<proteinExistence type="predicted"/>
<reference evidence="2" key="1">
    <citation type="submission" date="2017-02" db="EMBL/GenBank/DDBJ databases">
        <authorList>
            <person name="Varghese N."/>
            <person name="Submissions S."/>
        </authorList>
    </citation>
    <scope>NUCLEOTIDE SEQUENCE [LARGE SCALE GENOMIC DNA]</scope>
    <source>
        <strain evidence="2">DSM 23405</strain>
    </source>
</reference>
<evidence type="ECO:0000313" key="2">
    <source>
        <dbReference type="Proteomes" id="UP000190230"/>
    </source>
</evidence>
<dbReference type="AlphaFoldDB" id="A0A1T5AH18"/>
<gene>
    <name evidence="1" type="ORF">SAMN05660776_0548</name>
</gene>
<accession>A0A1T5AH18</accession>
<dbReference type="Proteomes" id="UP000190230">
    <property type="component" value="Unassembled WGS sequence"/>
</dbReference>
<dbReference type="EMBL" id="FUYY01000001">
    <property type="protein sequence ID" value="SKB34047.1"/>
    <property type="molecule type" value="Genomic_DNA"/>
</dbReference>